<dbReference type="KEGG" id="rlt:Rleg2_4144"/>
<keyword evidence="2" id="KW-1185">Reference proteome</keyword>
<accession>A0ABF7QT37</accession>
<evidence type="ECO:0000313" key="1">
    <source>
        <dbReference type="EMBL" id="ACI57406.1"/>
    </source>
</evidence>
<protein>
    <submittedName>
        <fullName evidence="1">Uncharacterized protein</fullName>
    </submittedName>
</protein>
<dbReference type="Proteomes" id="UP000008330">
    <property type="component" value="Chromosome"/>
</dbReference>
<organism evidence="1 2">
    <name type="scientific">Rhizobium leguminosarum bv. trifolii (strain WSM2304)</name>
    <dbReference type="NCBI Taxonomy" id="395492"/>
    <lineage>
        <taxon>Bacteria</taxon>
        <taxon>Pseudomonadati</taxon>
        <taxon>Pseudomonadota</taxon>
        <taxon>Alphaproteobacteria</taxon>
        <taxon>Hyphomicrobiales</taxon>
        <taxon>Rhizobiaceae</taxon>
        <taxon>Rhizobium/Agrobacterium group</taxon>
        <taxon>Rhizobium</taxon>
    </lineage>
</organism>
<dbReference type="AlphaFoldDB" id="A0ABF7QT37"/>
<dbReference type="EMBL" id="CP001191">
    <property type="protein sequence ID" value="ACI57406.1"/>
    <property type="molecule type" value="Genomic_DNA"/>
</dbReference>
<reference evidence="1 2" key="1">
    <citation type="journal article" date="2010" name="Stand. Genomic Sci.">
        <title>Complete genome sequence of Rhizobium leguminosarum bv trifolii strain WSM2304, an effective microsymbiont of the South American clover Trifolium polymorphum.</title>
        <authorList>
            <person name="Reeve W."/>
            <person name="O'Hara G."/>
            <person name="Chain P."/>
            <person name="Ardley J."/>
            <person name="Brau L."/>
            <person name="Nandesena K."/>
            <person name="Tiwari R."/>
            <person name="Malfatti S."/>
            <person name="Kiss H."/>
            <person name="Lapidus A."/>
            <person name="Copeland A."/>
            <person name="Nolan M."/>
            <person name="Land M."/>
            <person name="Ivanova N."/>
            <person name="Mavromatis K."/>
            <person name="Markowitz V."/>
            <person name="Kyrpides N."/>
            <person name="Melino V."/>
            <person name="Denton M."/>
            <person name="Yates R."/>
            <person name="Howieson J."/>
        </authorList>
    </citation>
    <scope>NUCLEOTIDE SEQUENCE [LARGE SCALE GENOMIC DNA]</scope>
    <source>
        <strain evidence="1 2">WSM2304</strain>
    </source>
</reference>
<sequence>MATAYHMVHYRRVSRIGGDSLPKSFEGCCRDVLGSSNSAGITLWNRIQDRIHSTDEGRQQIILNRVADLSSAVFGEMCLVETQGIQPLLQQVPSNVTLSNLTIAEIFSLEERQAPEGSKFIRGMAYWLAIGNHFFFVKTQSMAPRYLRHYFDWLLKGKAEGLPADMEFELQAEFDKTKLSGDIGEIKSLRVKGGSAPQFEVKPVFEDESKEISTTKKIADRFVQFSQAVPVIEALFGKAKAQSLVDALGPQEYLAVDASVKVRGRRTVESKQKMKELTNELADITDGTVQVEGKGGRISDGDAILRTTMPFLLEQDGASLLNFDNVADQLQLVYSRFVQDGMIQA</sequence>
<gene>
    <name evidence="1" type="ordered locus">Rleg2_4144</name>
</gene>
<evidence type="ECO:0000313" key="2">
    <source>
        <dbReference type="Proteomes" id="UP000008330"/>
    </source>
</evidence>
<proteinExistence type="predicted"/>
<name>A0ABF7QT37_RHILW</name>